<dbReference type="InterPro" id="IPR008628">
    <property type="entry name" value="GPP34-like"/>
</dbReference>
<evidence type="ECO:0000256" key="4">
    <source>
        <dbReference type="ARBA" id="ARBA00023136"/>
    </source>
</evidence>
<evidence type="ECO:0000313" key="5">
    <source>
        <dbReference type="EMBL" id="GAA0323674.1"/>
    </source>
</evidence>
<reference evidence="6" key="1">
    <citation type="journal article" date="2019" name="Int. J. Syst. Evol. Microbiol.">
        <title>The Global Catalogue of Microorganisms (GCM) 10K type strain sequencing project: providing services to taxonomists for standard genome sequencing and annotation.</title>
        <authorList>
            <consortium name="The Broad Institute Genomics Platform"/>
            <consortium name="The Broad Institute Genome Sequencing Center for Infectious Disease"/>
            <person name="Wu L."/>
            <person name="Ma J."/>
        </authorList>
    </citation>
    <scope>NUCLEOTIDE SEQUENCE [LARGE SCALE GENOMIC DNA]</scope>
    <source>
        <strain evidence="6">JCM 3146</strain>
    </source>
</reference>
<sequence length="211" mass="22718">MPETLAEELLLLAYDLRGKCRIGPVELDCGVGGAMLSELRLAGRLHLDGTVLAVADADPVGDPLLDGLLADVAASPRGRTPQEWVTRLRATDHQRRLLARLADHGQIAVDRHRLHRTLGVLVETRHPVRDIVGLWDAQQRVVAAVTTTAPADARTRALGALVAATGLSKPVFATSGNWRVLRDRMRAMTEDDWIAGAVRRALAAELGSVSA</sequence>
<comment type="caution">
    <text evidence="5">The sequence shown here is derived from an EMBL/GenBank/DDBJ whole genome shotgun (WGS) entry which is preliminary data.</text>
</comment>
<keyword evidence="4" id="KW-0472">Membrane</keyword>
<comment type="subcellular location">
    <subcellularLocation>
        <location evidence="1">Golgi apparatus membrane</location>
        <topology evidence="1">Peripheral membrane protein</topology>
        <orientation evidence="1">Cytoplasmic side</orientation>
    </subcellularLocation>
</comment>
<protein>
    <recommendedName>
        <fullName evidence="7">GPP34 family phosphoprotein</fullName>
    </recommendedName>
</protein>
<organism evidence="5 6">
    <name type="scientific">Actinoallomurus spadix</name>
    <dbReference type="NCBI Taxonomy" id="79912"/>
    <lineage>
        <taxon>Bacteria</taxon>
        <taxon>Bacillati</taxon>
        <taxon>Actinomycetota</taxon>
        <taxon>Actinomycetes</taxon>
        <taxon>Streptosporangiales</taxon>
        <taxon>Thermomonosporaceae</taxon>
        <taxon>Actinoallomurus</taxon>
    </lineage>
</organism>
<keyword evidence="6" id="KW-1185">Reference proteome</keyword>
<evidence type="ECO:0008006" key="7">
    <source>
        <dbReference type="Google" id="ProtNLM"/>
    </source>
</evidence>
<name>A0ABP3FQR7_9ACTN</name>
<dbReference type="InterPro" id="IPR038261">
    <property type="entry name" value="GPP34-like_sf"/>
</dbReference>
<keyword evidence="3" id="KW-0446">Lipid-binding</keyword>
<dbReference type="RefSeq" id="WP_252799776.1">
    <property type="nucleotide sequence ID" value="NZ_BAAABM010000007.1"/>
</dbReference>
<dbReference type="Proteomes" id="UP001501822">
    <property type="component" value="Unassembled WGS sequence"/>
</dbReference>
<accession>A0ABP3FQR7</accession>
<evidence type="ECO:0000256" key="2">
    <source>
        <dbReference type="ARBA" id="ARBA00023034"/>
    </source>
</evidence>
<evidence type="ECO:0000256" key="1">
    <source>
        <dbReference type="ARBA" id="ARBA00004255"/>
    </source>
</evidence>
<dbReference type="EMBL" id="BAAABM010000007">
    <property type="protein sequence ID" value="GAA0323674.1"/>
    <property type="molecule type" value="Genomic_DNA"/>
</dbReference>
<proteinExistence type="predicted"/>
<evidence type="ECO:0000313" key="6">
    <source>
        <dbReference type="Proteomes" id="UP001501822"/>
    </source>
</evidence>
<dbReference type="Pfam" id="PF05719">
    <property type="entry name" value="GPP34"/>
    <property type="match status" value="1"/>
</dbReference>
<keyword evidence="2" id="KW-0333">Golgi apparatus</keyword>
<dbReference type="Gene3D" id="1.10.3630.10">
    <property type="entry name" value="yeast vps74-n-term truncation variant domain like"/>
    <property type="match status" value="1"/>
</dbReference>
<evidence type="ECO:0000256" key="3">
    <source>
        <dbReference type="ARBA" id="ARBA00023121"/>
    </source>
</evidence>
<gene>
    <name evidence="5" type="ORF">GCM10010151_11890</name>
</gene>